<evidence type="ECO:0000313" key="1">
    <source>
        <dbReference type="EMBL" id="KAJ0960125.1"/>
    </source>
</evidence>
<dbReference type="AlphaFoldDB" id="A0A9D5BTB1"/>
<comment type="caution">
    <text evidence="1">The sequence shown here is derived from an EMBL/GenBank/DDBJ whole genome shotgun (WGS) entry which is preliminary data.</text>
</comment>
<dbReference type="Proteomes" id="UP001085076">
    <property type="component" value="Unassembled WGS sequence"/>
</dbReference>
<sequence length="125" mass="13832">MNLLRVAGDLSSLRDALIQIVLRLETHVLKDRDGGHNPAVGAESVYPGSTGLPLPSVLPSVPQMGKMATDQCLHIHPSYMEDIRSNDRDFRVQIFTWGDRIAHISGTVEQKRTAENLIQAFIMAI</sequence>
<dbReference type="EMBL" id="JAGGNH010000110">
    <property type="protein sequence ID" value="KAJ0960125.1"/>
    <property type="molecule type" value="Genomic_DNA"/>
</dbReference>
<proteinExistence type="predicted"/>
<accession>A0A9D5BTB1</accession>
<organism evidence="1 2">
    <name type="scientific">Dioscorea zingiberensis</name>
    <dbReference type="NCBI Taxonomy" id="325984"/>
    <lineage>
        <taxon>Eukaryota</taxon>
        <taxon>Viridiplantae</taxon>
        <taxon>Streptophyta</taxon>
        <taxon>Embryophyta</taxon>
        <taxon>Tracheophyta</taxon>
        <taxon>Spermatophyta</taxon>
        <taxon>Magnoliopsida</taxon>
        <taxon>Liliopsida</taxon>
        <taxon>Dioscoreales</taxon>
        <taxon>Dioscoreaceae</taxon>
        <taxon>Dioscorea</taxon>
    </lineage>
</organism>
<evidence type="ECO:0000313" key="2">
    <source>
        <dbReference type="Proteomes" id="UP001085076"/>
    </source>
</evidence>
<protein>
    <submittedName>
        <fullName evidence="1">Uncharacterized protein</fullName>
    </submittedName>
</protein>
<reference evidence="1 2" key="1">
    <citation type="journal article" date="2022" name="Hortic Res">
        <title>The genome of Dioscorea zingiberensis sheds light on the biosynthesis, origin and evolution of the medicinally important diosgenin saponins.</title>
        <authorList>
            <person name="Li Y."/>
            <person name="Tan C."/>
            <person name="Li Z."/>
            <person name="Guo J."/>
            <person name="Li S."/>
            <person name="Chen X."/>
            <person name="Wang C."/>
            <person name="Dai X."/>
            <person name="Yang H."/>
            <person name="Song W."/>
            <person name="Hou L."/>
            <person name="Xu J."/>
            <person name="Tong Z."/>
            <person name="Xu A."/>
            <person name="Yuan X."/>
            <person name="Wang W."/>
            <person name="Yang Q."/>
            <person name="Chen L."/>
            <person name="Sun Z."/>
            <person name="Wang K."/>
            <person name="Pan B."/>
            <person name="Chen J."/>
            <person name="Bao Y."/>
            <person name="Liu F."/>
            <person name="Qi X."/>
            <person name="Gang D.R."/>
            <person name="Wen J."/>
            <person name="Li J."/>
        </authorList>
    </citation>
    <scope>NUCLEOTIDE SEQUENCE [LARGE SCALE GENOMIC DNA]</scope>
    <source>
        <strain evidence="1">Dzin_1.0</strain>
    </source>
</reference>
<gene>
    <name evidence="1" type="ORF">J5N97_000098</name>
</gene>
<keyword evidence="2" id="KW-1185">Reference proteome</keyword>
<name>A0A9D5BTB1_9LILI</name>